<keyword evidence="5" id="KW-1185">Reference proteome</keyword>
<dbReference type="InterPro" id="IPR036265">
    <property type="entry name" value="HIT-like_sf"/>
</dbReference>
<dbReference type="OrthoDB" id="10267950at2759"/>
<accession>Q751U5</accession>
<reference evidence="4 5" key="1">
    <citation type="journal article" date="2004" name="Science">
        <title>The Ashbya gossypii genome as a tool for mapping the ancient Saccharomyces cerevisiae genome.</title>
        <authorList>
            <person name="Dietrich F.S."/>
            <person name="Voegeli S."/>
            <person name="Brachat S."/>
            <person name="Lerch A."/>
            <person name="Gates K."/>
            <person name="Steiner S."/>
            <person name="Mohr C."/>
            <person name="Pohlmann R."/>
            <person name="Luedi P."/>
            <person name="Choi S."/>
            <person name="Wing R.A."/>
            <person name="Flavier A."/>
            <person name="Gaffney T.D."/>
            <person name="Philippsen P."/>
        </authorList>
    </citation>
    <scope>NUCLEOTIDE SEQUENCE [LARGE SCALE GENOMIC DNA]</scope>
    <source>
        <strain evidence="5">ATCC 10895 / CBS 109.51 / FGSC 9923 / NRRL Y-1056</strain>
    </source>
</reference>
<feature type="active site" description="Nucleophile" evidence="1">
    <location>
        <position position="155"/>
    </location>
</feature>
<dbReference type="InterPro" id="IPR043171">
    <property type="entry name" value="Ap4A_phos1/2-like"/>
</dbReference>
<reference evidence="5" key="2">
    <citation type="journal article" date="2013" name="G3 (Bethesda)">
        <title>Genomes of Ashbya fungi isolated from insects reveal four mating-type loci, numerous translocations, lack of transposons, and distinct gene duplications.</title>
        <authorList>
            <person name="Dietrich F.S."/>
            <person name="Voegeli S."/>
            <person name="Kuo S."/>
            <person name="Philippsen P."/>
        </authorList>
    </citation>
    <scope>GENOME REANNOTATION</scope>
    <source>
        <strain evidence="5">ATCC 10895 / CBS 109.51 / FGSC 9923 / NRRL Y-1056</strain>
    </source>
</reference>
<dbReference type="GO" id="GO:0003877">
    <property type="term" value="F:ATP:ADP adenylyltransferase activity"/>
    <property type="evidence" value="ECO:0007669"/>
    <property type="project" value="InterPro"/>
</dbReference>
<dbReference type="Pfam" id="PF09830">
    <property type="entry name" value="ATP_transf"/>
    <property type="match status" value="1"/>
</dbReference>
<dbReference type="PIRSF" id="PIRSF000846">
    <property type="entry name" value="ATP_adenylyltr"/>
    <property type="match status" value="1"/>
</dbReference>
<dbReference type="HOGENOM" id="CLU_049915_1_0_1"/>
<dbReference type="KEGG" id="ago:AGOS_AFR730W"/>
<evidence type="ECO:0000259" key="3">
    <source>
        <dbReference type="Pfam" id="PF19327"/>
    </source>
</evidence>
<dbReference type="GeneID" id="4622569"/>
<dbReference type="PANTHER" id="PTHR38420">
    <property type="entry name" value="AP-4-A PHOSPHORYLASE II"/>
    <property type="match status" value="1"/>
</dbReference>
<proteinExistence type="predicted"/>
<dbReference type="Gene3D" id="3.30.428.70">
    <property type="match status" value="1"/>
</dbReference>
<dbReference type="RefSeq" id="NP_986278.2">
    <property type="nucleotide sequence ID" value="NM_212414.2"/>
</dbReference>
<organism evidence="4 5">
    <name type="scientific">Eremothecium gossypii (strain ATCC 10895 / CBS 109.51 / FGSC 9923 / NRRL Y-1056)</name>
    <name type="common">Yeast</name>
    <name type="synonym">Ashbya gossypii</name>
    <dbReference type="NCBI Taxonomy" id="284811"/>
    <lineage>
        <taxon>Eukaryota</taxon>
        <taxon>Fungi</taxon>
        <taxon>Dikarya</taxon>
        <taxon>Ascomycota</taxon>
        <taxon>Saccharomycotina</taxon>
        <taxon>Saccharomycetes</taxon>
        <taxon>Saccharomycetales</taxon>
        <taxon>Saccharomycetaceae</taxon>
        <taxon>Eremothecium</taxon>
    </lineage>
</organism>
<sequence length="318" mass="35243">MTITIPDDVRELVQAKYEAAVASGHVQFTETTQTAVRDEASGMQYVVSYAPSLQQKPERGSEELKEDPFAKAEPELTVLENVGPHRLVLNKFPVTPGHALLVTREYAAQTAPLQPEDLETAYALVRDMDDEAGGVRHMVFFNCGANSGSSVDHKHLQLLRLPAHFSPFQDRLCAGEAHFTPGPNREPLQDAHVPFAHFVIPLPRERAAVDGELLAMTYAALLQRVLTFFQNWTDAKPTLRPAYNILLTARWLCAVPRSRATCESARIGFNATGYAGLVLVKWPDVHEEILAAPERLAQLLLECGFPNTAGNKPDEYDY</sequence>
<dbReference type="STRING" id="284811.Q751U5"/>
<dbReference type="PANTHER" id="PTHR38420:SF1">
    <property type="entry name" value="PUTATIVE (AFU_ORTHOLOGUE AFUA_5G14690)-RELATED"/>
    <property type="match status" value="1"/>
</dbReference>
<dbReference type="Pfam" id="PF19327">
    <property type="entry name" value="Ap4A_phos_N"/>
    <property type="match status" value="1"/>
</dbReference>
<dbReference type="InterPro" id="IPR019200">
    <property type="entry name" value="ATP_adenylylTrfase_C"/>
</dbReference>
<evidence type="ECO:0000313" key="5">
    <source>
        <dbReference type="Proteomes" id="UP000000591"/>
    </source>
</evidence>
<dbReference type="Proteomes" id="UP000000591">
    <property type="component" value="Chromosome VI"/>
</dbReference>
<dbReference type="InterPro" id="IPR045759">
    <property type="entry name" value="Ap4A_phos1/2_N"/>
</dbReference>
<feature type="domain" description="Ap4A phosphorylase 1/2 N-terminal" evidence="3">
    <location>
        <begin position="6"/>
        <end position="163"/>
    </location>
</feature>
<dbReference type="GO" id="GO:0009117">
    <property type="term" value="P:nucleotide metabolic process"/>
    <property type="evidence" value="ECO:0007669"/>
    <property type="project" value="InterPro"/>
</dbReference>
<dbReference type="GO" id="GO:0005524">
    <property type="term" value="F:ATP binding"/>
    <property type="evidence" value="ECO:0007669"/>
    <property type="project" value="InterPro"/>
</dbReference>
<name>Q751U5_EREGS</name>
<dbReference type="InterPro" id="IPR009163">
    <property type="entry name" value="Ap4A_phos1/2"/>
</dbReference>
<gene>
    <name evidence="4" type="ORF">AGOS_AFR730W</name>
</gene>
<evidence type="ECO:0000259" key="2">
    <source>
        <dbReference type="Pfam" id="PF09830"/>
    </source>
</evidence>
<dbReference type="AlphaFoldDB" id="Q751U5"/>
<protein>
    <submittedName>
        <fullName evidence="4">AFR730Wp</fullName>
    </submittedName>
</protein>
<dbReference type="SUPFAM" id="SSF54197">
    <property type="entry name" value="HIT-like"/>
    <property type="match status" value="1"/>
</dbReference>
<dbReference type="eggNOG" id="ENOG502QRAQ">
    <property type="taxonomic scope" value="Eukaryota"/>
</dbReference>
<feature type="domain" description="ATP adenylyltransferase C-terminal" evidence="2">
    <location>
        <begin position="192"/>
        <end position="306"/>
    </location>
</feature>
<evidence type="ECO:0000313" key="4">
    <source>
        <dbReference type="EMBL" id="AAS54102.2"/>
    </source>
</evidence>
<dbReference type="OMA" id="GLWFFNS"/>
<dbReference type="FunCoup" id="Q751U5">
    <property type="interactions" value="224"/>
</dbReference>
<evidence type="ECO:0000256" key="1">
    <source>
        <dbReference type="PIRSR" id="PIRSR000846-1"/>
    </source>
</evidence>
<dbReference type="EMBL" id="AE016819">
    <property type="protein sequence ID" value="AAS54102.2"/>
    <property type="molecule type" value="Genomic_DNA"/>
</dbReference>
<dbReference type="InParanoid" id="Q751U5"/>